<protein>
    <submittedName>
        <fullName evidence="1">Uncharacterized protein</fullName>
    </submittedName>
</protein>
<accession>A0A1T5EFB0</accession>
<evidence type="ECO:0000313" key="2">
    <source>
        <dbReference type="Proteomes" id="UP000190852"/>
    </source>
</evidence>
<reference evidence="2" key="1">
    <citation type="submission" date="2017-02" db="EMBL/GenBank/DDBJ databases">
        <authorList>
            <person name="Varghese N."/>
            <person name="Submissions S."/>
        </authorList>
    </citation>
    <scope>NUCLEOTIDE SEQUENCE [LARGE SCALE GENOMIC DNA]</scope>
    <source>
        <strain evidence="2">DSM 24967</strain>
    </source>
</reference>
<proteinExistence type="predicted"/>
<dbReference type="Proteomes" id="UP000190852">
    <property type="component" value="Unassembled WGS sequence"/>
</dbReference>
<organism evidence="1 2">
    <name type="scientific">Parabacteroides chartae</name>
    <dbReference type="NCBI Taxonomy" id="1037355"/>
    <lineage>
        <taxon>Bacteria</taxon>
        <taxon>Pseudomonadati</taxon>
        <taxon>Bacteroidota</taxon>
        <taxon>Bacteroidia</taxon>
        <taxon>Bacteroidales</taxon>
        <taxon>Tannerellaceae</taxon>
        <taxon>Parabacteroides</taxon>
    </lineage>
</organism>
<dbReference type="AlphaFoldDB" id="A0A1T5EFB0"/>
<gene>
    <name evidence="1" type="ORF">SAMN05660349_02940</name>
</gene>
<name>A0A1T5EFB0_9BACT</name>
<evidence type="ECO:0000313" key="1">
    <source>
        <dbReference type="EMBL" id="SKB82495.1"/>
    </source>
</evidence>
<dbReference type="EMBL" id="FUYQ01000026">
    <property type="protein sequence ID" value="SKB82495.1"/>
    <property type="molecule type" value="Genomic_DNA"/>
</dbReference>
<sequence length="47" mass="5670">MFVSFITHKNQNPFAGLYFSSDKLLFNFTKIHYQNVNEYNYVSIIIY</sequence>
<keyword evidence="2" id="KW-1185">Reference proteome</keyword>